<evidence type="ECO:0000313" key="3">
    <source>
        <dbReference type="Proteomes" id="UP000092482"/>
    </source>
</evidence>
<gene>
    <name evidence="2" type="ORF">SGUI_0839</name>
</gene>
<dbReference type="STRING" id="1758689.SGUI_0839"/>
<reference evidence="2 3" key="1">
    <citation type="submission" date="2016-03" db="EMBL/GenBank/DDBJ databases">
        <title>Shallow-sea hydrothermal system.</title>
        <authorList>
            <person name="Tang K."/>
        </authorList>
    </citation>
    <scope>NUCLEOTIDE SEQUENCE [LARGE SCALE GENOMIC DNA]</scope>
    <source>
        <strain evidence="2 3">JLT9</strain>
    </source>
</reference>
<organism evidence="2 3">
    <name type="scientific">Serinicoccus hydrothermalis</name>
    <dbReference type="NCBI Taxonomy" id="1758689"/>
    <lineage>
        <taxon>Bacteria</taxon>
        <taxon>Bacillati</taxon>
        <taxon>Actinomycetota</taxon>
        <taxon>Actinomycetes</taxon>
        <taxon>Micrococcales</taxon>
        <taxon>Ornithinimicrobiaceae</taxon>
        <taxon>Serinicoccus</taxon>
    </lineage>
</organism>
<feature type="compositionally biased region" description="Polar residues" evidence="1">
    <location>
        <begin position="162"/>
        <end position="171"/>
    </location>
</feature>
<proteinExistence type="predicted"/>
<dbReference type="Proteomes" id="UP000092482">
    <property type="component" value="Chromosome"/>
</dbReference>
<dbReference type="RefSeq" id="WP_066636708.1">
    <property type="nucleotide sequence ID" value="NZ_CP014989.1"/>
</dbReference>
<feature type="region of interest" description="Disordered" evidence="1">
    <location>
        <begin position="134"/>
        <end position="171"/>
    </location>
</feature>
<dbReference type="InterPro" id="IPR009282">
    <property type="entry name" value="DUF937"/>
</dbReference>
<dbReference type="KEGG" id="serj:SGUI_0839"/>
<accession>A0A1B1NA24</accession>
<sequence>MIDQLLRSIPTDQIAEAIGEDPQATRQAVKASLPALLGGLTANAERADGAQSLLAALGRHQDGLAEGASVDQIDVQDGEKIVGHVFGGNTDAVVNQLGGMSGPQTSSLVRKLLPILAPIVLSWLAKQVVGGGGGGSAAATGRQAPGQPDGPLGQGRPEASPEQGSTDLTSVLQDVLGSALGSATGTRSSGSSGSSGGILSDVLGSILGRR</sequence>
<dbReference type="AlphaFoldDB" id="A0A1B1NA24"/>
<feature type="region of interest" description="Disordered" evidence="1">
    <location>
        <begin position="180"/>
        <end position="199"/>
    </location>
</feature>
<evidence type="ECO:0000256" key="1">
    <source>
        <dbReference type="SAM" id="MobiDB-lite"/>
    </source>
</evidence>
<name>A0A1B1NA24_9MICO</name>
<dbReference type="EMBL" id="CP014989">
    <property type="protein sequence ID" value="ANS78235.1"/>
    <property type="molecule type" value="Genomic_DNA"/>
</dbReference>
<dbReference type="Pfam" id="PF06078">
    <property type="entry name" value="DUF937"/>
    <property type="match status" value="1"/>
</dbReference>
<evidence type="ECO:0000313" key="2">
    <source>
        <dbReference type="EMBL" id="ANS78235.1"/>
    </source>
</evidence>
<protein>
    <submittedName>
        <fullName evidence="2">Glycine-rich cell wall structural protein</fullName>
    </submittedName>
</protein>
<dbReference type="OrthoDB" id="3577641at2"/>
<keyword evidence="3" id="KW-1185">Reference proteome</keyword>